<evidence type="ECO:0000313" key="8">
    <source>
        <dbReference type="Proteomes" id="UP000191680"/>
    </source>
</evidence>
<dbReference type="Gene3D" id="3.30.70.120">
    <property type="match status" value="1"/>
</dbReference>
<evidence type="ECO:0000313" key="7">
    <source>
        <dbReference type="EMBL" id="OQD41601.1"/>
    </source>
</evidence>
<dbReference type="EMBL" id="MTBC01000012">
    <property type="protein sequence ID" value="OQD41601.1"/>
    <property type="molecule type" value="Genomic_DNA"/>
</dbReference>
<dbReference type="OrthoDB" id="9792792at2"/>
<dbReference type="PIRSF" id="PIRSF037489">
    <property type="entry name" value="UCP037489_NIF3_YqfO"/>
    <property type="match status" value="1"/>
</dbReference>
<comment type="caution">
    <text evidence="7">The sequence shown here is derived from an EMBL/GenBank/DDBJ whole genome shotgun (WGS) entry which is preliminary data.</text>
</comment>
<evidence type="ECO:0000256" key="3">
    <source>
        <dbReference type="ARBA" id="ARBA00022112"/>
    </source>
</evidence>
<keyword evidence="4 5" id="KW-0479">Metal-binding</keyword>
<evidence type="ECO:0000256" key="6">
    <source>
        <dbReference type="PIRSR" id="PIRSR602678-1"/>
    </source>
</evidence>
<feature type="binding site" evidence="6">
    <location>
        <position position="331"/>
    </location>
    <ligand>
        <name>a divalent metal cation</name>
        <dbReference type="ChEBI" id="CHEBI:60240"/>
        <label>1</label>
    </ligand>
</feature>
<dbReference type="RefSeq" id="WP_080319853.1">
    <property type="nucleotide sequence ID" value="NZ_MTBC01000012.1"/>
</dbReference>
<dbReference type="PANTHER" id="PTHR13799">
    <property type="entry name" value="NGG1 INTERACTING FACTOR 3"/>
    <property type="match status" value="1"/>
</dbReference>
<comment type="similarity">
    <text evidence="1 5">Belongs to the GTP cyclohydrolase I type 2/NIF3 family.</text>
</comment>
<evidence type="ECO:0000256" key="5">
    <source>
        <dbReference type="PIRNR" id="PIRNR037489"/>
    </source>
</evidence>
<dbReference type="InterPro" id="IPR017221">
    <property type="entry name" value="DUF34/NIF3_bac"/>
</dbReference>
<dbReference type="Proteomes" id="UP000191680">
    <property type="component" value="Unassembled WGS sequence"/>
</dbReference>
<dbReference type="InterPro" id="IPR002678">
    <property type="entry name" value="DUF34/NIF3"/>
</dbReference>
<dbReference type="NCBIfam" id="TIGR00486">
    <property type="entry name" value="YbgI_SA1388"/>
    <property type="match status" value="1"/>
</dbReference>
<name>A0A1V6LN39_9FLAO</name>
<dbReference type="GO" id="GO:0046872">
    <property type="term" value="F:metal ion binding"/>
    <property type="evidence" value="ECO:0007669"/>
    <property type="project" value="UniProtKB-UniRule"/>
</dbReference>
<protein>
    <recommendedName>
        <fullName evidence="3 5">GTP cyclohydrolase 1 type 2 homolog</fullName>
    </recommendedName>
</protein>
<dbReference type="InterPro" id="IPR015867">
    <property type="entry name" value="N-reg_PII/ATP_PRibTrfase_C"/>
</dbReference>
<reference evidence="7 8" key="1">
    <citation type="submission" date="2016-12" db="EMBL/GenBank/DDBJ databases">
        <authorList>
            <person name="Song W.-J."/>
            <person name="Kurnit D.M."/>
        </authorList>
    </citation>
    <scope>NUCLEOTIDE SEQUENCE [LARGE SCALE GENOMIC DNA]</scope>
    <source>
        <strain evidence="7 8">HSG9</strain>
    </source>
</reference>
<accession>A0A1V6LN39</accession>
<feature type="binding site" evidence="6">
    <location>
        <position position="327"/>
    </location>
    <ligand>
        <name>a divalent metal cation</name>
        <dbReference type="ChEBI" id="CHEBI:60240"/>
        <label>1</label>
    </ligand>
</feature>
<dbReference type="FunFam" id="3.40.1390.30:FF:000001">
    <property type="entry name" value="GTP cyclohydrolase 1 type 2"/>
    <property type="match status" value="1"/>
</dbReference>
<dbReference type="AlphaFoldDB" id="A0A1V6LN39"/>
<dbReference type="GO" id="GO:0005737">
    <property type="term" value="C:cytoplasm"/>
    <property type="evidence" value="ECO:0007669"/>
    <property type="project" value="TreeGrafter"/>
</dbReference>
<dbReference type="Pfam" id="PF01784">
    <property type="entry name" value="DUF34_NIF3"/>
    <property type="match status" value="1"/>
</dbReference>
<feature type="binding site" evidence="6">
    <location>
        <position position="65"/>
    </location>
    <ligand>
        <name>a divalent metal cation</name>
        <dbReference type="ChEBI" id="CHEBI:60240"/>
        <label>1</label>
    </ligand>
</feature>
<organism evidence="7 8">
    <name type="scientific">Croceivirga radicis</name>
    <dbReference type="NCBI Taxonomy" id="1929488"/>
    <lineage>
        <taxon>Bacteria</taxon>
        <taxon>Pseudomonadati</taxon>
        <taxon>Bacteroidota</taxon>
        <taxon>Flavobacteriia</taxon>
        <taxon>Flavobacteriales</taxon>
        <taxon>Flavobacteriaceae</taxon>
        <taxon>Croceivirga</taxon>
    </lineage>
</organism>
<gene>
    <name evidence="7" type="ORF">BUL40_14600</name>
</gene>
<keyword evidence="8" id="KW-1185">Reference proteome</keyword>
<evidence type="ECO:0000256" key="4">
    <source>
        <dbReference type="ARBA" id="ARBA00022723"/>
    </source>
</evidence>
<dbReference type="SUPFAM" id="SSF102705">
    <property type="entry name" value="NIF3 (NGG1p interacting factor 3)-like"/>
    <property type="match status" value="1"/>
</dbReference>
<dbReference type="PANTHER" id="PTHR13799:SF14">
    <property type="entry name" value="GTP CYCLOHYDROLASE 1 TYPE 2 HOMOLOG"/>
    <property type="match status" value="1"/>
</dbReference>
<feature type="binding site" evidence="6">
    <location>
        <position position="103"/>
    </location>
    <ligand>
        <name>a divalent metal cation</name>
        <dbReference type="ChEBI" id="CHEBI:60240"/>
        <label>1</label>
    </ligand>
</feature>
<dbReference type="InterPro" id="IPR036069">
    <property type="entry name" value="DUF34/NIF3_sf"/>
</dbReference>
<proteinExistence type="inferred from homology"/>
<sequence length="364" mass="40379">MTIKEVTTVLEELAPLQHAEDFDNVGLLIGNPKNTVTGILVTLDTLENVIDEAIAKNCNLIVSFHPIIFKGLKRITGKNYVERVVLKAIENKIAIYSMHTALDNNPLGVNAKICEVLGVKNPRILIPKTGVIKKLTTYVPNTHLENLREALFNAGAGNIGNYSHCSFSVEGMGSFKPGTNAKPTIGEIGKTHFENESKLSMTFDPVFQNKILATLFKTHPYEEVAYELVNLENVNQNLGMGMIGTLENPVNAKEFLEFLKHKMNVSVVRHSELIDKKIEKVAVLGGSGAFAINAAKQAGADIYITADVKYHEFYQAEKKLIIADIGHYETEQFTKNLLVQYLNEKIPNFAVTLSESITNPIKYY</sequence>
<dbReference type="Gene3D" id="3.40.1390.30">
    <property type="entry name" value="NIF3 (NGG1p interacting factor 3)-like"/>
    <property type="match status" value="1"/>
</dbReference>
<evidence type="ECO:0000256" key="2">
    <source>
        <dbReference type="ARBA" id="ARBA00011643"/>
    </source>
</evidence>
<comment type="subunit">
    <text evidence="2">Homohexamer.</text>
</comment>
<evidence type="ECO:0000256" key="1">
    <source>
        <dbReference type="ARBA" id="ARBA00006964"/>
    </source>
</evidence>